<feature type="compositionally biased region" description="Basic residues" evidence="1">
    <location>
        <begin position="120"/>
        <end position="130"/>
    </location>
</feature>
<accession>A0A517TYU9</accession>
<reference evidence="2 3" key="1">
    <citation type="submission" date="2019-02" db="EMBL/GenBank/DDBJ databases">
        <title>Deep-cultivation of Planctomycetes and their phenomic and genomic characterization uncovers novel biology.</title>
        <authorList>
            <person name="Wiegand S."/>
            <person name="Jogler M."/>
            <person name="Boedeker C."/>
            <person name="Pinto D."/>
            <person name="Vollmers J."/>
            <person name="Rivas-Marin E."/>
            <person name="Kohn T."/>
            <person name="Peeters S.H."/>
            <person name="Heuer A."/>
            <person name="Rast P."/>
            <person name="Oberbeckmann S."/>
            <person name="Bunk B."/>
            <person name="Jeske O."/>
            <person name="Meyerdierks A."/>
            <person name="Storesund J.E."/>
            <person name="Kallscheuer N."/>
            <person name="Luecker S."/>
            <person name="Lage O.M."/>
            <person name="Pohl T."/>
            <person name="Merkel B.J."/>
            <person name="Hornburger P."/>
            <person name="Mueller R.-W."/>
            <person name="Bruemmer F."/>
            <person name="Labrenz M."/>
            <person name="Spormann A.M."/>
            <person name="Op den Camp H."/>
            <person name="Overmann J."/>
            <person name="Amann R."/>
            <person name="Jetten M.S.M."/>
            <person name="Mascher T."/>
            <person name="Medema M.H."/>
            <person name="Devos D.P."/>
            <person name="Kaster A.-K."/>
            <person name="Ovreas L."/>
            <person name="Rohde M."/>
            <person name="Galperin M.Y."/>
            <person name="Jogler C."/>
        </authorList>
    </citation>
    <scope>NUCLEOTIDE SEQUENCE [LARGE SCALE GENOMIC DNA]</scope>
    <source>
        <strain evidence="2 3">I41</strain>
    </source>
</reference>
<dbReference type="KEGG" id="llh:I41_27350"/>
<evidence type="ECO:0000313" key="2">
    <source>
        <dbReference type="EMBL" id="QDT73546.1"/>
    </source>
</evidence>
<evidence type="ECO:0000256" key="1">
    <source>
        <dbReference type="SAM" id="MobiDB-lite"/>
    </source>
</evidence>
<dbReference type="EMBL" id="CP036339">
    <property type="protein sequence ID" value="QDT73546.1"/>
    <property type="molecule type" value="Genomic_DNA"/>
</dbReference>
<dbReference type="AlphaFoldDB" id="A0A517TYU9"/>
<sequence>MPNQGGAALTDRTGVFQKSEGKIAHRIRECLRGVTVLDSRVRRGSAHRVRVQELMRIIAARSQGMIIERRFGVKFAVPVTSVSLKPGDRRMVNVCSRSAKKQIPRGASLRTDRFMFGGSRRSRRDKRHRPCQSNNPSSDIAGPSLEELSQKKQMMERDWRGPHNKRHIESISNERHLPVRPTTLGCFGLQQ</sequence>
<name>A0A517TYU9_9BACT</name>
<proteinExistence type="predicted"/>
<feature type="region of interest" description="Disordered" evidence="1">
    <location>
        <begin position="118"/>
        <end position="143"/>
    </location>
</feature>
<keyword evidence="3" id="KW-1185">Reference proteome</keyword>
<protein>
    <submittedName>
        <fullName evidence="2">Uncharacterized protein</fullName>
    </submittedName>
</protein>
<dbReference type="Proteomes" id="UP000317909">
    <property type="component" value="Chromosome"/>
</dbReference>
<evidence type="ECO:0000313" key="3">
    <source>
        <dbReference type="Proteomes" id="UP000317909"/>
    </source>
</evidence>
<organism evidence="2 3">
    <name type="scientific">Lacipirellula limnantheis</name>
    <dbReference type="NCBI Taxonomy" id="2528024"/>
    <lineage>
        <taxon>Bacteria</taxon>
        <taxon>Pseudomonadati</taxon>
        <taxon>Planctomycetota</taxon>
        <taxon>Planctomycetia</taxon>
        <taxon>Pirellulales</taxon>
        <taxon>Lacipirellulaceae</taxon>
        <taxon>Lacipirellula</taxon>
    </lineage>
</organism>
<gene>
    <name evidence="2" type="ORF">I41_27350</name>
</gene>